<evidence type="ECO:0000256" key="6">
    <source>
        <dbReference type="ARBA" id="ARBA00023306"/>
    </source>
</evidence>
<evidence type="ECO:0000256" key="7">
    <source>
        <dbReference type="SAM" id="Phobius"/>
    </source>
</evidence>
<dbReference type="Proteomes" id="UP000002587">
    <property type="component" value="Chromosome"/>
</dbReference>
<evidence type="ECO:0000313" key="10">
    <source>
        <dbReference type="EMBL" id="ABL02487.1"/>
    </source>
</evidence>
<evidence type="ECO:0000259" key="8">
    <source>
        <dbReference type="Pfam" id="PF03799"/>
    </source>
</evidence>
<sequence>MKYKRRNRRKKSIYQIIFKLLSMIFLLVLITWGVQNTHPIEFLKVDINWEIDKNFPVTQQALEQHISPLITETYQLNLHEIKHELEHHPWVANAKVKRLFWNFIKIKISTQQISMRWKNKNCQNDVKTQICQGYISTKGELFTPNKMIKSDAIIAISAHNKNITKALFDNYQTYQAIIKPMIIASILKTNIDTLFIKPHIKVILGYQKQQKRLKNFVKVYKKLTKSIAHEKLNRAIFDMRYAKGFSLKF</sequence>
<dbReference type="PANTHER" id="PTHR35851">
    <property type="entry name" value="CELL DIVISION PROTEIN FTSQ"/>
    <property type="match status" value="1"/>
</dbReference>
<dbReference type="Pfam" id="PF03799">
    <property type="entry name" value="FtsQ_DivIB_C"/>
    <property type="match status" value="1"/>
</dbReference>
<dbReference type="InterPro" id="IPR013685">
    <property type="entry name" value="POTRA_FtsQ_type"/>
</dbReference>
<evidence type="ECO:0000256" key="2">
    <source>
        <dbReference type="ARBA" id="ARBA00022519"/>
    </source>
</evidence>
<feature type="domain" description="POTRA" evidence="9">
    <location>
        <begin position="70"/>
        <end position="108"/>
    </location>
</feature>
<organism evidence="10 11">
    <name type="scientific">Ruthia magnifica subsp. Calyptogena magnifica</name>
    <dbReference type="NCBI Taxonomy" id="413404"/>
    <lineage>
        <taxon>Bacteria</taxon>
        <taxon>Pseudomonadati</taxon>
        <taxon>Pseudomonadota</taxon>
        <taxon>Gammaproteobacteria</taxon>
        <taxon>Candidatus Pseudothioglobaceae</taxon>
        <taxon>Candidatus Ruthturnera</taxon>
    </lineage>
</organism>
<proteinExistence type="predicted"/>
<keyword evidence="1" id="KW-1003">Cell membrane</keyword>
<dbReference type="InterPro" id="IPR026579">
    <property type="entry name" value="FtsQ"/>
</dbReference>
<dbReference type="EMBL" id="CP000488">
    <property type="protein sequence ID" value="ABL02487.1"/>
    <property type="molecule type" value="Genomic_DNA"/>
</dbReference>
<feature type="domain" description="Cell division protein FtsQ/DivIB C-terminal" evidence="8">
    <location>
        <begin position="133"/>
        <end position="240"/>
    </location>
</feature>
<dbReference type="eggNOG" id="COG1589">
    <property type="taxonomic scope" value="Bacteria"/>
</dbReference>
<feature type="transmembrane region" description="Helical" evidence="7">
    <location>
        <begin position="12"/>
        <end position="34"/>
    </location>
</feature>
<accession>A1AX30</accession>
<evidence type="ECO:0000256" key="4">
    <source>
        <dbReference type="ARBA" id="ARBA00022692"/>
    </source>
</evidence>
<keyword evidence="5 7" id="KW-1133">Transmembrane helix</keyword>
<dbReference type="STRING" id="413404.Rmag_0760"/>
<dbReference type="PANTHER" id="PTHR35851:SF1">
    <property type="entry name" value="CELL DIVISION PROTEIN FTSQ"/>
    <property type="match status" value="1"/>
</dbReference>
<evidence type="ECO:0000256" key="3">
    <source>
        <dbReference type="ARBA" id="ARBA00022618"/>
    </source>
</evidence>
<dbReference type="GO" id="GO:0090529">
    <property type="term" value="P:cell septum assembly"/>
    <property type="evidence" value="ECO:0007669"/>
    <property type="project" value="InterPro"/>
</dbReference>
<dbReference type="InterPro" id="IPR045335">
    <property type="entry name" value="FtsQ_C_sf"/>
</dbReference>
<dbReference type="KEGG" id="rma:Rmag_0760"/>
<gene>
    <name evidence="10" type="ordered locus">Rmag_0760</name>
</gene>
<dbReference type="InterPro" id="IPR005548">
    <property type="entry name" value="Cell_div_FtsQ/DivIB_C"/>
</dbReference>
<dbReference type="AlphaFoldDB" id="A1AX30"/>
<keyword evidence="3" id="KW-0132">Cell division</keyword>
<name>A1AX30_RUTMC</name>
<keyword evidence="4 7" id="KW-0812">Transmembrane</keyword>
<keyword evidence="11" id="KW-1185">Reference proteome</keyword>
<dbReference type="HOGENOM" id="CLU_1115143_0_0_6"/>
<dbReference type="Gene3D" id="3.40.50.11690">
    <property type="entry name" value="Cell division protein FtsQ/DivIB"/>
    <property type="match status" value="1"/>
</dbReference>
<dbReference type="Pfam" id="PF08478">
    <property type="entry name" value="POTRA_1"/>
    <property type="match status" value="1"/>
</dbReference>
<keyword evidence="6" id="KW-0131">Cell cycle</keyword>
<reference evidence="10 11" key="1">
    <citation type="journal article" date="2007" name="Science">
        <title>The Calyptogena magnifica chemoautotrophic symbiont genome.</title>
        <authorList>
            <person name="Newton I.L.G."/>
            <person name="Woyke T."/>
            <person name="Auchtung T.A."/>
            <person name="Dilly G.F."/>
            <person name="Dutton R.J."/>
            <person name="Fisher M.C."/>
            <person name="Fontanez K.M."/>
            <person name="Lau E."/>
            <person name="Stewart F.J."/>
            <person name="Richardson P.M."/>
            <person name="Barry K.W."/>
            <person name="Saunders E."/>
            <person name="Detter J.C."/>
            <person name="Wu D."/>
            <person name="Eisen J.A."/>
            <person name="Cavanaugh C.M."/>
        </authorList>
    </citation>
    <scope>NUCLEOTIDE SEQUENCE [LARGE SCALE GENOMIC DNA]</scope>
    <source>
        <strain evidence="10 11">Cm</strain>
    </source>
</reference>
<evidence type="ECO:0000313" key="11">
    <source>
        <dbReference type="Proteomes" id="UP000002587"/>
    </source>
</evidence>
<keyword evidence="7" id="KW-0472">Membrane</keyword>
<dbReference type="Gene3D" id="3.10.20.310">
    <property type="entry name" value="membrane protein fhac"/>
    <property type="match status" value="1"/>
</dbReference>
<keyword evidence="2" id="KW-0997">Cell inner membrane</keyword>
<evidence type="ECO:0000256" key="5">
    <source>
        <dbReference type="ARBA" id="ARBA00022989"/>
    </source>
</evidence>
<protein>
    <submittedName>
        <fullName evidence="10">Uncharacterized protein</fullName>
    </submittedName>
</protein>
<evidence type="ECO:0000259" key="9">
    <source>
        <dbReference type="Pfam" id="PF08478"/>
    </source>
</evidence>
<dbReference type="OrthoDB" id="9790370at2"/>
<evidence type="ECO:0000256" key="1">
    <source>
        <dbReference type="ARBA" id="ARBA00022475"/>
    </source>
</evidence>